<dbReference type="EMBL" id="FXZE01000022">
    <property type="protein sequence ID" value="SMY00888.1"/>
    <property type="molecule type" value="Genomic_DNA"/>
</dbReference>
<dbReference type="InterPro" id="IPR029044">
    <property type="entry name" value="Nucleotide-diphossugar_trans"/>
</dbReference>
<keyword evidence="1" id="KW-0548">Nucleotidyltransferase</keyword>
<keyword evidence="1" id="KW-0808">Transferase</keyword>
<dbReference type="PANTHER" id="PTHR21485:SF6">
    <property type="entry name" value="N-ACYLNEURAMINATE CYTIDYLYLTRANSFERASE-RELATED"/>
    <property type="match status" value="1"/>
</dbReference>
<dbReference type="SUPFAM" id="SSF53448">
    <property type="entry name" value="Nucleotide-diphospho-sugar transferases"/>
    <property type="match status" value="1"/>
</dbReference>
<keyword evidence="2" id="KW-1185">Reference proteome</keyword>
<dbReference type="Pfam" id="PF02348">
    <property type="entry name" value="CTP_transf_3"/>
    <property type="match status" value="1"/>
</dbReference>
<sequence length="230" mass="25413">MPETIALVPARGGSKRIPRKNIREFLGVPALTRVVQTLLSSGVFDRVVVSTDDDEIAEIGRASGAEVPFIRPATLSDSFTGARPVIQHAINALALPENTNLGVFYPTAVLTTRDDVFKSFSLFDGEECDFVLSVAEFPAPVERSLTVDADGYVSVPRPDHIASRSQDLPQSYHDIGQFYWGSVASWKTDLAVVQSTCCAYVVDRWRAVDIDTPADWRRAEFVYRMLNDQS</sequence>
<name>A0A2H1KMQ0_9MICO</name>
<dbReference type="EC" id="2.7.7.43" evidence="1"/>
<dbReference type="GO" id="GO:0008781">
    <property type="term" value="F:N-acylneuraminate cytidylyltransferase activity"/>
    <property type="evidence" value="ECO:0007669"/>
    <property type="project" value="UniProtKB-EC"/>
</dbReference>
<dbReference type="RefSeq" id="WP_101644541.1">
    <property type="nucleotide sequence ID" value="NZ_FXZE01000022.1"/>
</dbReference>
<dbReference type="Proteomes" id="UP000234342">
    <property type="component" value="Unassembled WGS sequence"/>
</dbReference>
<evidence type="ECO:0000313" key="1">
    <source>
        <dbReference type="EMBL" id="SMY00888.1"/>
    </source>
</evidence>
<dbReference type="PANTHER" id="PTHR21485">
    <property type="entry name" value="HAD SUPERFAMILY MEMBERS CMAS AND KDSC"/>
    <property type="match status" value="1"/>
</dbReference>
<dbReference type="InterPro" id="IPR050793">
    <property type="entry name" value="CMP-NeuNAc_synthase"/>
</dbReference>
<reference evidence="2" key="1">
    <citation type="submission" date="2017-03" db="EMBL/GenBank/DDBJ databases">
        <authorList>
            <person name="Monnet C."/>
        </authorList>
    </citation>
    <scope>NUCLEOTIDE SEQUENCE [LARGE SCALE GENOMIC DNA]</scope>
    <source>
        <strain evidence="2">P10</strain>
    </source>
</reference>
<dbReference type="AlphaFoldDB" id="A0A2H1KMQ0"/>
<protein>
    <submittedName>
        <fullName evidence="1">N-acylneuraminate cytidylyltransferase</fullName>
        <ecNumber evidence="1">2.7.7.43</ecNumber>
    </submittedName>
</protein>
<dbReference type="InterPro" id="IPR020039">
    <property type="entry name" value="PseF"/>
</dbReference>
<accession>A0A2H1KMQ0</accession>
<dbReference type="Gene3D" id="3.90.550.10">
    <property type="entry name" value="Spore Coat Polysaccharide Biosynthesis Protein SpsA, Chain A"/>
    <property type="match status" value="1"/>
</dbReference>
<dbReference type="CDD" id="cd02513">
    <property type="entry name" value="CMP-NeuAc_Synthase"/>
    <property type="match status" value="1"/>
</dbReference>
<organism evidence="1 2">
    <name type="scientific">Brevibacterium antiquum</name>
    <dbReference type="NCBI Taxonomy" id="234835"/>
    <lineage>
        <taxon>Bacteria</taxon>
        <taxon>Bacillati</taxon>
        <taxon>Actinomycetota</taxon>
        <taxon>Actinomycetes</taxon>
        <taxon>Micrococcales</taxon>
        <taxon>Brevibacteriaceae</taxon>
        <taxon>Brevibacterium</taxon>
    </lineage>
</organism>
<dbReference type="NCBIfam" id="TIGR03584">
    <property type="entry name" value="PseF"/>
    <property type="match status" value="1"/>
</dbReference>
<evidence type="ECO:0000313" key="2">
    <source>
        <dbReference type="Proteomes" id="UP000234342"/>
    </source>
</evidence>
<dbReference type="InterPro" id="IPR003329">
    <property type="entry name" value="Cytidylyl_trans"/>
</dbReference>
<proteinExistence type="predicted"/>
<gene>
    <name evidence="1" type="ORF">BANT10_03225</name>
</gene>